<reference evidence="6" key="1">
    <citation type="submission" date="2015-12" db="EMBL/GenBank/DDBJ databases">
        <title>Update maize B73 reference genome by single molecule sequencing technologies.</title>
        <authorList>
            <consortium name="Maize Genome Sequencing Project"/>
            <person name="Ware D."/>
        </authorList>
    </citation>
    <scope>NUCLEOTIDE SEQUENCE [LARGE SCALE GENOMIC DNA]</scope>
    <source>
        <tissue evidence="6">Seedling</tissue>
    </source>
</reference>
<comment type="catalytic activity">
    <reaction evidence="1">
        <text>S-ubiquitinyl-[E2 ubiquitin-conjugating enzyme]-L-cysteine + [acceptor protein]-L-lysine = [E2 ubiquitin-conjugating enzyme]-L-cysteine + N(6)-ubiquitinyl-[acceptor protein]-L-lysine.</text>
        <dbReference type="EC" id="2.3.2.27"/>
    </reaction>
</comment>
<proteinExistence type="predicted"/>
<evidence type="ECO:0000259" key="5">
    <source>
        <dbReference type="Pfam" id="PF00582"/>
    </source>
</evidence>
<dbReference type="InterPro" id="IPR014729">
    <property type="entry name" value="Rossmann-like_a/b/a_fold"/>
</dbReference>
<dbReference type="GO" id="GO:0016301">
    <property type="term" value="F:kinase activity"/>
    <property type="evidence" value="ECO:0007669"/>
    <property type="project" value="UniProtKB-KW"/>
</dbReference>
<sequence length="224" mass="24132">MQGGPLSPDEYRVASPPALLHQPAPVIVVAIDRDRNSQLAAKWVVDHLLSGASQIVLLHVAAHYPANHGFAMAETTQSALEAEMKEIFVPYRGFFNRNGVDVFEVVLEEADVSKAILGYITANKIQSIALGGASRNAFTKKFKNADVEALGYAKLALKCTEMRRRDRPDLATVVLPELNRLRNLGHAYEARMSAVGTNSGSGESNDQVSGSSPTAGGSWRTAES</sequence>
<organism evidence="6">
    <name type="scientific">Zea mays</name>
    <name type="common">Maize</name>
    <dbReference type="NCBI Taxonomy" id="4577"/>
    <lineage>
        <taxon>Eukaryota</taxon>
        <taxon>Viridiplantae</taxon>
        <taxon>Streptophyta</taxon>
        <taxon>Embryophyta</taxon>
        <taxon>Tracheophyta</taxon>
        <taxon>Spermatophyta</taxon>
        <taxon>Magnoliopsida</taxon>
        <taxon>Liliopsida</taxon>
        <taxon>Poales</taxon>
        <taxon>Poaceae</taxon>
        <taxon>PACMAD clade</taxon>
        <taxon>Panicoideae</taxon>
        <taxon>Andropogonodae</taxon>
        <taxon>Andropogoneae</taxon>
        <taxon>Tripsacinae</taxon>
        <taxon>Zea</taxon>
    </lineage>
</organism>
<feature type="region of interest" description="Disordered" evidence="4">
    <location>
        <begin position="195"/>
        <end position="224"/>
    </location>
</feature>
<dbReference type="SUPFAM" id="SSF52402">
    <property type="entry name" value="Adenine nucleotide alpha hydrolases-like"/>
    <property type="match status" value="1"/>
</dbReference>
<dbReference type="EC" id="2.3.2.27" evidence="2"/>
<dbReference type="InterPro" id="IPR051348">
    <property type="entry name" value="U-box_ubiquitin_ligases"/>
</dbReference>
<feature type="domain" description="UspA" evidence="5">
    <location>
        <begin position="27"/>
        <end position="139"/>
    </location>
</feature>
<evidence type="ECO:0000256" key="4">
    <source>
        <dbReference type="SAM" id="MobiDB-lite"/>
    </source>
</evidence>
<gene>
    <name evidence="6" type="ORF">ZEAMMB73_Zm00001d044293</name>
</gene>
<evidence type="ECO:0000313" key="6">
    <source>
        <dbReference type="EMBL" id="ONM40747.1"/>
    </source>
</evidence>
<dbReference type="GO" id="GO:0061630">
    <property type="term" value="F:ubiquitin protein ligase activity"/>
    <property type="evidence" value="ECO:0007669"/>
    <property type="project" value="UniProtKB-EC"/>
</dbReference>
<feature type="compositionally biased region" description="Polar residues" evidence="4">
    <location>
        <begin position="195"/>
        <end position="215"/>
    </location>
</feature>
<keyword evidence="6" id="KW-0378">Hydrolase</keyword>
<accession>A0A1D6NKI9</accession>
<dbReference type="AlphaFoldDB" id="A0A1D6NKI9"/>
<keyword evidence="6" id="KW-0418">Kinase</keyword>
<dbReference type="GO" id="GO:0016787">
    <property type="term" value="F:hydrolase activity"/>
    <property type="evidence" value="ECO:0007669"/>
    <property type="project" value="UniProtKB-KW"/>
</dbReference>
<evidence type="ECO:0000256" key="1">
    <source>
        <dbReference type="ARBA" id="ARBA00000900"/>
    </source>
</evidence>
<dbReference type="InterPro" id="IPR006016">
    <property type="entry name" value="UspA"/>
</dbReference>
<keyword evidence="6" id="KW-0808">Transferase</keyword>
<keyword evidence="3" id="KW-0833">Ubl conjugation pathway</keyword>
<dbReference type="Gene3D" id="3.40.50.620">
    <property type="entry name" value="HUPs"/>
    <property type="match status" value="1"/>
</dbReference>
<dbReference type="EMBL" id="CM007649">
    <property type="protein sequence ID" value="ONM40747.1"/>
    <property type="molecule type" value="Genomic_DNA"/>
</dbReference>
<evidence type="ECO:0000256" key="3">
    <source>
        <dbReference type="ARBA" id="ARBA00022786"/>
    </source>
</evidence>
<protein>
    <recommendedName>
        <fullName evidence="2">RING-type E3 ubiquitin transferase</fullName>
        <ecNumber evidence="2">2.3.2.27</ecNumber>
    </recommendedName>
</protein>
<dbReference type="PANTHER" id="PTHR45647:SF118">
    <property type="entry name" value="OS01G0581400 PROTEIN"/>
    <property type="match status" value="1"/>
</dbReference>
<dbReference type="PANTHER" id="PTHR45647">
    <property type="entry name" value="OS02G0152300 PROTEIN"/>
    <property type="match status" value="1"/>
</dbReference>
<evidence type="ECO:0000256" key="2">
    <source>
        <dbReference type="ARBA" id="ARBA00012483"/>
    </source>
</evidence>
<name>A0A1D6NKI9_MAIZE</name>
<dbReference type="Pfam" id="PF00582">
    <property type="entry name" value="Usp"/>
    <property type="match status" value="1"/>
</dbReference>